<dbReference type="SUPFAM" id="SSF53098">
    <property type="entry name" value="Ribonuclease H-like"/>
    <property type="match status" value="1"/>
</dbReference>
<evidence type="ECO:0000259" key="1">
    <source>
        <dbReference type="Pfam" id="PF13456"/>
    </source>
</evidence>
<evidence type="ECO:0000313" key="3">
    <source>
        <dbReference type="Proteomes" id="UP000602050"/>
    </source>
</evidence>
<keyword evidence="3" id="KW-1185">Reference proteome</keyword>
<reference evidence="2" key="2">
    <citation type="submission" date="2020-09" db="EMBL/GenBank/DDBJ databases">
        <authorList>
            <person name="Sun Q."/>
            <person name="Zhou Y."/>
        </authorList>
    </citation>
    <scope>NUCLEOTIDE SEQUENCE</scope>
    <source>
        <strain evidence="2">CGMCC 1.12360</strain>
    </source>
</reference>
<comment type="caution">
    <text evidence="2">The sequence shown here is derived from an EMBL/GenBank/DDBJ whole genome shotgun (WGS) entry which is preliminary data.</text>
</comment>
<dbReference type="GO" id="GO:0003676">
    <property type="term" value="F:nucleic acid binding"/>
    <property type="evidence" value="ECO:0007669"/>
    <property type="project" value="InterPro"/>
</dbReference>
<gene>
    <name evidence="2" type="ORF">GCM10010978_27250</name>
</gene>
<dbReference type="Proteomes" id="UP000602050">
    <property type="component" value="Unassembled WGS sequence"/>
</dbReference>
<protein>
    <recommendedName>
        <fullName evidence="1">RNase H type-1 domain-containing protein</fullName>
    </recommendedName>
</protein>
<feature type="domain" description="RNase H type-1" evidence="1">
    <location>
        <begin position="2"/>
        <end position="65"/>
    </location>
</feature>
<organism evidence="2 3">
    <name type="scientific">Compostibacillus humi</name>
    <dbReference type="NCBI Taxonomy" id="1245525"/>
    <lineage>
        <taxon>Bacteria</taxon>
        <taxon>Bacillati</taxon>
        <taxon>Bacillota</taxon>
        <taxon>Bacilli</taxon>
        <taxon>Bacillales</taxon>
        <taxon>Bacillaceae</taxon>
        <taxon>Compostibacillus</taxon>
    </lineage>
</organism>
<dbReference type="AlphaFoldDB" id="A0A8J2TSW2"/>
<evidence type="ECO:0000313" key="2">
    <source>
        <dbReference type="EMBL" id="GFZ85716.1"/>
    </source>
</evidence>
<dbReference type="InterPro" id="IPR002156">
    <property type="entry name" value="RNaseH_domain"/>
</dbReference>
<dbReference type="Gene3D" id="3.30.420.10">
    <property type="entry name" value="Ribonuclease H-like superfamily/Ribonuclease H"/>
    <property type="match status" value="1"/>
</dbReference>
<sequence length="78" mass="8902">MPVVFCGDAQVVINQLTGEWPCYEEELAKWMDRIESKLEKMGIQPEFVLKTRNDNKEADQLASQALRGIELTSTIETD</sequence>
<name>A0A8J2TSW2_9BACI</name>
<dbReference type="InterPro" id="IPR036397">
    <property type="entry name" value="RNaseH_sf"/>
</dbReference>
<dbReference type="GO" id="GO:0004523">
    <property type="term" value="F:RNA-DNA hybrid ribonuclease activity"/>
    <property type="evidence" value="ECO:0007669"/>
    <property type="project" value="InterPro"/>
</dbReference>
<dbReference type="Pfam" id="PF13456">
    <property type="entry name" value="RVT_3"/>
    <property type="match status" value="1"/>
</dbReference>
<dbReference type="InterPro" id="IPR012337">
    <property type="entry name" value="RNaseH-like_sf"/>
</dbReference>
<accession>A0A8J2TSW2</accession>
<dbReference type="EMBL" id="BMEV01000063">
    <property type="protein sequence ID" value="GFZ85716.1"/>
    <property type="molecule type" value="Genomic_DNA"/>
</dbReference>
<reference evidence="2" key="1">
    <citation type="journal article" date="2014" name="Int. J. Syst. Evol. Microbiol.">
        <title>Complete genome sequence of Corynebacterium casei LMG S-19264T (=DSM 44701T), isolated from a smear-ripened cheese.</title>
        <authorList>
            <consortium name="US DOE Joint Genome Institute (JGI-PGF)"/>
            <person name="Walter F."/>
            <person name="Albersmeier A."/>
            <person name="Kalinowski J."/>
            <person name="Ruckert C."/>
        </authorList>
    </citation>
    <scope>NUCLEOTIDE SEQUENCE</scope>
    <source>
        <strain evidence="2">CGMCC 1.12360</strain>
    </source>
</reference>
<proteinExistence type="predicted"/>